<proteinExistence type="predicted"/>
<dbReference type="Pfam" id="PF13637">
    <property type="entry name" value="Ank_4"/>
    <property type="match status" value="1"/>
</dbReference>
<name>A0A084R1H1_STAC4</name>
<sequence length="1042" mass="114625">MLLMAIFVTGQQTRLRLAPEDKFAGMGLDPTCESTLYQELNCPVLVGQLGIQGYHGTIGNATITDAVCTTTCSTALNTARRRIVGACRTTPNLAPGYPILALVDSIQTGWNETCQRDTQTRQYCTTIMDSFEDVEEISDMPREELCSYCFGARLRMMQSSPYSAYDDMYAYMLEFVNQRIDSRCSSLWSTSPFWGRVICVSPPGGEFVPPPPSDGTPGNGDIGGPGGSGDGYADVIVPPPEGGTVARGTTQQCGQYVQAEEGMGCEAILARSAVPMNLFLQVNPSLGSLHQLYSALKYLLKEVMLAVGPRSPPALHLSIPDISPTYIFFPFDSLRRTSTFGRLKKMDDNLVDGLRPFEHEYMYKDEENRLIRDRAYLSIRENNLDALAAALAEGPHLMRMALFQGTYLGYAIKRDNLAATRMLLDHGLSPLEYEQDGGQRFVSSFEVASWHGNRAIWRLLLDRFRALSPTGVEIGPCNEQDLIDRCLATAALSGKTVIVADFLDELQWSQEALRNALLHATQRWQADVVDLLLVRCQFDKDTLQKALEVAVDDRDNFGLTVKYKADDWDKHYRIVCCLVDGSGVDLRSEAHGSPLLFQAVGGSKHQKVLKSSLLVHQCWGFEKQGALRALLEKGADPNTQWDYGMTALHLFAYPTYTDHLARPVMPLGGKPRDGFNMYEVGIKLLIEHGASTTTRDNDGATAVHLAAEGADTDIFIRYYMAAGTDLTSTNQYGESILHYAAAGGKAETLSYLLSRYGDLLDVNATNATGWTPLICALAPNSRVEKDEVAAVKSSRLLLSYGAKVDAVTAEGWTILHVLGSYQDYGAYRAETPDPTDLDGYSDPDFGHWTMCSNEEWGFERSKLLDSDSSAEVLARELLSTYSHSIPPIESPAKLYDIRHKVVNYGFWDQHPSCKIAWGGQLNKVLAETREPLQQPSGVSMADEIPSLGGSHIPGMGTRKWEGHIKHSKASQIKTGRAPLHWAAEHGAAGVARVLRELARADTRATDGEGKTPWDLSHGYSGNKGIRNATENAVAWDATPTRD</sequence>
<dbReference type="EMBL" id="KL659309">
    <property type="protein sequence ID" value="KFA70056.1"/>
    <property type="molecule type" value="Genomic_DNA"/>
</dbReference>
<dbReference type="SMART" id="SM00248">
    <property type="entry name" value="ANK"/>
    <property type="match status" value="5"/>
</dbReference>
<gene>
    <name evidence="3" type="ORF">S40285_09375</name>
</gene>
<protein>
    <submittedName>
        <fullName evidence="3">Uncharacterized protein</fullName>
    </submittedName>
</protein>
<dbReference type="OrthoDB" id="341259at2759"/>
<dbReference type="InterPro" id="IPR036770">
    <property type="entry name" value="Ankyrin_rpt-contain_sf"/>
</dbReference>
<dbReference type="PANTHER" id="PTHR24118:SF99">
    <property type="entry name" value="POTE ANKYRIN DOMAIN FAMILY MEMBER 3C-RELATED"/>
    <property type="match status" value="1"/>
</dbReference>
<organism evidence="3 4">
    <name type="scientific">Stachybotrys chlorohalonatus (strain IBT 40285)</name>
    <dbReference type="NCBI Taxonomy" id="1283841"/>
    <lineage>
        <taxon>Eukaryota</taxon>
        <taxon>Fungi</taxon>
        <taxon>Dikarya</taxon>
        <taxon>Ascomycota</taxon>
        <taxon>Pezizomycotina</taxon>
        <taxon>Sordariomycetes</taxon>
        <taxon>Hypocreomycetidae</taxon>
        <taxon>Hypocreales</taxon>
        <taxon>Stachybotryaceae</taxon>
        <taxon>Stachybotrys</taxon>
    </lineage>
</organism>
<dbReference type="Gene3D" id="1.25.40.20">
    <property type="entry name" value="Ankyrin repeat-containing domain"/>
    <property type="match status" value="3"/>
</dbReference>
<evidence type="ECO:0000256" key="2">
    <source>
        <dbReference type="SAM" id="MobiDB-lite"/>
    </source>
</evidence>
<dbReference type="PROSITE" id="PS50297">
    <property type="entry name" value="ANK_REP_REGION"/>
    <property type="match status" value="1"/>
</dbReference>
<dbReference type="InParanoid" id="A0A084R1H1"/>
<dbReference type="SUPFAM" id="SSF48403">
    <property type="entry name" value="Ankyrin repeat"/>
    <property type="match status" value="2"/>
</dbReference>
<dbReference type="Proteomes" id="UP000028524">
    <property type="component" value="Unassembled WGS sequence"/>
</dbReference>
<keyword evidence="4" id="KW-1185">Reference proteome</keyword>
<dbReference type="HOGENOM" id="CLU_013002_0_0_1"/>
<dbReference type="PROSITE" id="PS50088">
    <property type="entry name" value="ANK_REPEAT"/>
    <property type="match status" value="2"/>
</dbReference>
<reference evidence="3 4" key="1">
    <citation type="journal article" date="2014" name="BMC Genomics">
        <title>Comparative genome sequencing reveals chemotype-specific gene clusters in the toxigenic black mold Stachybotrys.</title>
        <authorList>
            <person name="Semeiks J."/>
            <person name="Borek D."/>
            <person name="Otwinowski Z."/>
            <person name="Grishin N.V."/>
        </authorList>
    </citation>
    <scope>NUCLEOTIDE SEQUENCE [LARGE SCALE GENOMIC DNA]</scope>
    <source>
        <strain evidence="3 4">IBT 40285</strain>
    </source>
</reference>
<dbReference type="InterPro" id="IPR002110">
    <property type="entry name" value="Ankyrin_rpt"/>
</dbReference>
<feature type="region of interest" description="Disordered" evidence="2">
    <location>
        <begin position="1002"/>
        <end position="1022"/>
    </location>
</feature>
<evidence type="ECO:0000313" key="4">
    <source>
        <dbReference type="Proteomes" id="UP000028524"/>
    </source>
</evidence>
<feature type="repeat" description="ANK" evidence="1">
    <location>
        <begin position="698"/>
        <end position="731"/>
    </location>
</feature>
<evidence type="ECO:0000313" key="3">
    <source>
        <dbReference type="EMBL" id="KFA70056.1"/>
    </source>
</evidence>
<feature type="compositionally biased region" description="Basic and acidic residues" evidence="2">
    <location>
        <begin position="1002"/>
        <end position="1011"/>
    </location>
</feature>
<dbReference type="Pfam" id="PF12796">
    <property type="entry name" value="Ank_2"/>
    <property type="match status" value="1"/>
</dbReference>
<feature type="repeat" description="ANK" evidence="1">
    <location>
        <begin position="732"/>
        <end position="764"/>
    </location>
</feature>
<evidence type="ECO:0000256" key="1">
    <source>
        <dbReference type="PROSITE-ProRule" id="PRU00023"/>
    </source>
</evidence>
<dbReference type="AlphaFoldDB" id="A0A084R1H1"/>
<keyword evidence="1" id="KW-0040">ANK repeat</keyword>
<feature type="compositionally biased region" description="Gly residues" evidence="2">
    <location>
        <begin position="217"/>
        <end position="230"/>
    </location>
</feature>
<accession>A0A084R1H1</accession>
<dbReference type="STRING" id="1283841.A0A084R1H1"/>
<dbReference type="PANTHER" id="PTHR24118">
    <property type="entry name" value="POTE ANKYRIN DOMAIN"/>
    <property type="match status" value="1"/>
</dbReference>
<feature type="region of interest" description="Disordered" evidence="2">
    <location>
        <begin position="209"/>
        <end position="232"/>
    </location>
</feature>